<accession>A0A6J5R1W1</accession>
<evidence type="ECO:0000256" key="3">
    <source>
        <dbReference type="ARBA" id="ARBA00013308"/>
    </source>
</evidence>
<dbReference type="GO" id="GO:0006310">
    <property type="term" value="P:DNA recombination"/>
    <property type="evidence" value="ECO:0007669"/>
    <property type="project" value="InterPro"/>
</dbReference>
<dbReference type="InterPro" id="IPR012310">
    <property type="entry name" value="DNA_ligase_ATP-dep_cent"/>
</dbReference>
<comment type="similarity">
    <text evidence="2">Belongs to the ATP-dependent DNA ligase family.</text>
</comment>
<dbReference type="PANTHER" id="PTHR47810">
    <property type="entry name" value="DNA LIGASE"/>
    <property type="match status" value="1"/>
</dbReference>
<dbReference type="Gene3D" id="2.40.50.140">
    <property type="entry name" value="Nucleic acid-binding proteins"/>
    <property type="match status" value="1"/>
</dbReference>
<dbReference type="Gene3D" id="3.30.470.30">
    <property type="entry name" value="DNA ligase/mRNA capping enzyme"/>
    <property type="match status" value="1"/>
</dbReference>
<keyword evidence="6" id="KW-0227">DNA damage</keyword>
<sequence length="286" mass="32033">MFINPMLASPLPVGFAPAPGVWAAEEKFDGHRLIVEIAEGKFDLFTDGKRVRAWSRDGLSRALPTHVVASLSELPVGIYDGELLAPGKRSYGVTELANSAALVYTVFDVLELLGESTVHHSYDQRRVYLEEIFSRQWIANQTALVLASSSEIESIEQLQALQNAVWVRDGEGLILKRRTAPYQPGKRSKDFLKIKQLRTAVLTVIGFRPSTGKIVNRGPHAMLLLRDSEGNVTTVKTRNDVEIARLDAQAGVGVHPAIGRQLRIEFQERTPDGNYRHPRWDRWENE</sequence>
<dbReference type="InterPro" id="IPR012340">
    <property type="entry name" value="NA-bd_OB-fold"/>
</dbReference>
<evidence type="ECO:0000259" key="8">
    <source>
        <dbReference type="PROSITE" id="PS50160"/>
    </source>
</evidence>
<dbReference type="GO" id="GO:0006281">
    <property type="term" value="P:DNA repair"/>
    <property type="evidence" value="ECO:0007669"/>
    <property type="project" value="UniProtKB-KW"/>
</dbReference>
<reference evidence="9" key="1">
    <citation type="submission" date="2020-05" db="EMBL/GenBank/DDBJ databases">
        <authorList>
            <person name="Chiriac C."/>
            <person name="Salcher M."/>
            <person name="Ghai R."/>
            <person name="Kavagutti S V."/>
        </authorList>
    </citation>
    <scope>NUCLEOTIDE SEQUENCE</scope>
</reference>
<dbReference type="InterPro" id="IPR050326">
    <property type="entry name" value="NAD_dep_DNA_ligaseB"/>
</dbReference>
<gene>
    <name evidence="9" type="ORF">UFOVP1196_93</name>
</gene>
<name>A0A6J5R1W1_9CAUD</name>
<dbReference type="InterPro" id="IPR016059">
    <property type="entry name" value="DNA_ligase_ATP-dep_CS"/>
</dbReference>
<keyword evidence="7" id="KW-0234">DNA repair</keyword>
<comment type="cofactor">
    <cofactor evidence="1">
        <name>a divalent metal cation</name>
        <dbReference type="ChEBI" id="CHEBI:60240"/>
    </cofactor>
</comment>
<evidence type="ECO:0000256" key="1">
    <source>
        <dbReference type="ARBA" id="ARBA00001968"/>
    </source>
</evidence>
<dbReference type="Pfam" id="PF01068">
    <property type="entry name" value="DNA_ligase_A_M"/>
    <property type="match status" value="1"/>
</dbReference>
<keyword evidence="4 9" id="KW-0436">Ligase</keyword>
<dbReference type="SUPFAM" id="SSF56091">
    <property type="entry name" value="DNA ligase/mRNA capping enzyme, catalytic domain"/>
    <property type="match status" value="1"/>
</dbReference>
<feature type="domain" description="ATP-dependent DNA ligase family profile" evidence="8">
    <location>
        <begin position="95"/>
        <end position="196"/>
    </location>
</feature>
<evidence type="ECO:0000256" key="2">
    <source>
        <dbReference type="ARBA" id="ARBA00007572"/>
    </source>
</evidence>
<dbReference type="GO" id="GO:0003910">
    <property type="term" value="F:DNA ligase (ATP) activity"/>
    <property type="evidence" value="ECO:0007669"/>
    <property type="project" value="InterPro"/>
</dbReference>
<keyword evidence="5" id="KW-0235">DNA replication</keyword>
<dbReference type="SUPFAM" id="SSF50249">
    <property type="entry name" value="Nucleic acid-binding proteins"/>
    <property type="match status" value="1"/>
</dbReference>
<evidence type="ECO:0000256" key="6">
    <source>
        <dbReference type="ARBA" id="ARBA00022763"/>
    </source>
</evidence>
<evidence type="ECO:0000256" key="4">
    <source>
        <dbReference type="ARBA" id="ARBA00022598"/>
    </source>
</evidence>
<organism evidence="9">
    <name type="scientific">uncultured Caudovirales phage</name>
    <dbReference type="NCBI Taxonomy" id="2100421"/>
    <lineage>
        <taxon>Viruses</taxon>
        <taxon>Duplodnaviria</taxon>
        <taxon>Heunggongvirae</taxon>
        <taxon>Uroviricota</taxon>
        <taxon>Caudoviricetes</taxon>
        <taxon>Peduoviridae</taxon>
        <taxon>Maltschvirus</taxon>
        <taxon>Maltschvirus maltsch</taxon>
    </lineage>
</organism>
<dbReference type="PROSITE" id="PS00333">
    <property type="entry name" value="DNA_LIGASE_A2"/>
    <property type="match status" value="1"/>
</dbReference>
<evidence type="ECO:0000256" key="7">
    <source>
        <dbReference type="ARBA" id="ARBA00023204"/>
    </source>
</evidence>
<evidence type="ECO:0000313" key="9">
    <source>
        <dbReference type="EMBL" id="CAB4190703.1"/>
    </source>
</evidence>
<dbReference type="PANTHER" id="PTHR47810:SF1">
    <property type="entry name" value="DNA LIGASE B"/>
    <property type="match status" value="1"/>
</dbReference>
<evidence type="ECO:0000256" key="5">
    <source>
        <dbReference type="ARBA" id="ARBA00022705"/>
    </source>
</evidence>
<dbReference type="GO" id="GO:0005524">
    <property type="term" value="F:ATP binding"/>
    <property type="evidence" value="ECO:0007669"/>
    <property type="project" value="InterPro"/>
</dbReference>
<protein>
    <recommendedName>
        <fullName evidence="3">DNA ligase</fullName>
    </recommendedName>
</protein>
<dbReference type="PROSITE" id="PS50160">
    <property type="entry name" value="DNA_LIGASE_A3"/>
    <property type="match status" value="1"/>
</dbReference>
<dbReference type="GO" id="GO:0006260">
    <property type="term" value="P:DNA replication"/>
    <property type="evidence" value="ECO:0007669"/>
    <property type="project" value="UniProtKB-KW"/>
</dbReference>
<dbReference type="EMBL" id="LR797148">
    <property type="protein sequence ID" value="CAB4190703.1"/>
    <property type="molecule type" value="Genomic_DNA"/>
</dbReference>
<proteinExistence type="inferred from homology"/>